<evidence type="ECO:0000256" key="1">
    <source>
        <dbReference type="ARBA" id="ARBA00004571"/>
    </source>
</evidence>
<evidence type="ECO:0000259" key="15">
    <source>
        <dbReference type="Pfam" id="PF07715"/>
    </source>
</evidence>
<dbReference type="Proteomes" id="UP000549617">
    <property type="component" value="Unassembled WGS sequence"/>
</dbReference>
<feature type="chain" id="PRO_5030786007" evidence="13">
    <location>
        <begin position="30"/>
        <end position="776"/>
    </location>
</feature>
<dbReference type="Pfam" id="PF07715">
    <property type="entry name" value="Plug"/>
    <property type="match status" value="1"/>
</dbReference>
<sequence>MLKLLTDISCAKGLLLAATALTMPTHLFAQGADVASSPADNADDIVVTALRRDQRVQDVPASITAISGATLSKLGAKDFLDFYRAVPSLQITANPVTPGASRISIRGVFAAGESTVGLYYGDTPVTGPSGNLADPGGQVPNLNLFDVARVEVLRGPQGTLYGAGSVGGTIRVIFEQPKVNVTEGHVEAQGSTTQHGGLGGSLRGALNIPVIADILALRVVGFAERTAGYVDNVRFNQKNINTGTASGGRAILAFTPTDNFDLTGTAIYQESHQNDNATWFQLYGKQSYKTDSPIKVPYDDKMRVYTVTSNWILPFVKITGTASHYKWNIVREGDGTVALYPSIIGTAASSPLCKIYNGISENCTTAQLTSYKNYALSTLPASFHAPIREKVDNQELRFASVGKSWLDWTVGVFHEKRADSIDNYLAKVDAATGVLIEPLQSSSYRVIGTDFSQFSQFAELSAHPLTGITVTGGARHFKYTKTVSGQVLQTGIVLGSFAGPQTSVRQSESGWVGKAGISYNLEKDILLYAQWAQGFRPGGANNVPNLAQTLVPYASDSLESYEAGVKTTLLGGMATFNLAAFQIDWSNIQSAAIVLPAFRIITNAGDARIQGIEMEATVRPIIGLQLNTGMSYIPSAKLTSAQTGSGIVTTGQSGLVGDRLPYTAKFTGNFSADYSWEVNSSIMAFVRGDLNYHGKSANEFRPTYVNYETLAGFAELNAKIGMNKGKWGAYLFVNNVTNEIGAVGVQSIVTAAPYQAERIIGTIRPRTFGINLSAGF</sequence>
<dbReference type="EMBL" id="JACIJC010000001">
    <property type="protein sequence ID" value="MBB5684835.1"/>
    <property type="molecule type" value="Genomic_DNA"/>
</dbReference>
<evidence type="ECO:0000259" key="14">
    <source>
        <dbReference type="Pfam" id="PF00593"/>
    </source>
</evidence>
<protein>
    <submittedName>
        <fullName evidence="16">Outer membrane receptor protein involved in Fe transport</fullName>
    </submittedName>
</protein>
<evidence type="ECO:0000256" key="12">
    <source>
        <dbReference type="RuleBase" id="RU003357"/>
    </source>
</evidence>
<evidence type="ECO:0000256" key="6">
    <source>
        <dbReference type="ARBA" id="ARBA00023004"/>
    </source>
</evidence>
<keyword evidence="16" id="KW-0675">Receptor</keyword>
<evidence type="ECO:0000256" key="5">
    <source>
        <dbReference type="ARBA" id="ARBA00022692"/>
    </source>
</evidence>
<evidence type="ECO:0000256" key="3">
    <source>
        <dbReference type="ARBA" id="ARBA00022452"/>
    </source>
</evidence>
<dbReference type="AlphaFoldDB" id="A0A7W9AFQ4"/>
<proteinExistence type="inferred from homology"/>
<keyword evidence="2 11" id="KW-0813">Transport</keyword>
<keyword evidence="10 11" id="KW-0998">Cell outer membrane</keyword>
<dbReference type="GO" id="GO:0006826">
    <property type="term" value="P:iron ion transport"/>
    <property type="evidence" value="ECO:0007669"/>
    <property type="project" value="UniProtKB-KW"/>
</dbReference>
<evidence type="ECO:0000256" key="4">
    <source>
        <dbReference type="ARBA" id="ARBA00022496"/>
    </source>
</evidence>
<dbReference type="Gene3D" id="2.40.170.20">
    <property type="entry name" value="TonB-dependent receptor, beta-barrel domain"/>
    <property type="match status" value="2"/>
</dbReference>
<keyword evidence="13" id="KW-0732">Signal</keyword>
<evidence type="ECO:0000256" key="2">
    <source>
        <dbReference type="ARBA" id="ARBA00022448"/>
    </source>
</evidence>
<dbReference type="GO" id="GO:0009279">
    <property type="term" value="C:cell outer membrane"/>
    <property type="evidence" value="ECO:0007669"/>
    <property type="project" value="UniProtKB-SubCell"/>
</dbReference>
<reference evidence="16 17" key="1">
    <citation type="submission" date="2020-08" db="EMBL/GenBank/DDBJ databases">
        <title>Genomic Encyclopedia of Type Strains, Phase IV (KMG-IV): sequencing the most valuable type-strain genomes for metagenomic binning, comparative biology and taxonomic classification.</title>
        <authorList>
            <person name="Goeker M."/>
        </authorList>
    </citation>
    <scope>NUCLEOTIDE SEQUENCE [LARGE SCALE GENOMIC DNA]</scope>
    <source>
        <strain evidence="16 17">DSM 25079</strain>
    </source>
</reference>
<evidence type="ECO:0000256" key="10">
    <source>
        <dbReference type="ARBA" id="ARBA00023237"/>
    </source>
</evidence>
<keyword evidence="8 12" id="KW-0798">TonB box</keyword>
<keyword evidence="3 11" id="KW-1134">Transmembrane beta strand</keyword>
<evidence type="ECO:0000313" key="17">
    <source>
        <dbReference type="Proteomes" id="UP000549617"/>
    </source>
</evidence>
<accession>A0A7W9AFQ4</accession>
<keyword evidence="4" id="KW-0410">Iron transport</keyword>
<feature type="signal peptide" evidence="13">
    <location>
        <begin position="1"/>
        <end position="29"/>
    </location>
</feature>
<dbReference type="InterPro" id="IPR012910">
    <property type="entry name" value="Plug_dom"/>
</dbReference>
<evidence type="ECO:0000313" key="16">
    <source>
        <dbReference type="EMBL" id="MBB5684835.1"/>
    </source>
</evidence>
<dbReference type="PANTHER" id="PTHR32552:SF81">
    <property type="entry name" value="TONB-DEPENDENT OUTER MEMBRANE RECEPTOR"/>
    <property type="match status" value="1"/>
</dbReference>
<keyword evidence="17" id="KW-1185">Reference proteome</keyword>
<dbReference type="PROSITE" id="PS52016">
    <property type="entry name" value="TONB_DEPENDENT_REC_3"/>
    <property type="match status" value="1"/>
</dbReference>
<feature type="domain" description="TonB-dependent receptor-like beta-barrel" evidence="14">
    <location>
        <begin position="314"/>
        <end position="736"/>
    </location>
</feature>
<keyword evidence="7" id="KW-0406">Ion transport</keyword>
<evidence type="ECO:0000256" key="13">
    <source>
        <dbReference type="SAM" id="SignalP"/>
    </source>
</evidence>
<evidence type="ECO:0000256" key="11">
    <source>
        <dbReference type="PROSITE-ProRule" id="PRU01360"/>
    </source>
</evidence>
<dbReference type="SUPFAM" id="SSF56935">
    <property type="entry name" value="Porins"/>
    <property type="match status" value="1"/>
</dbReference>
<evidence type="ECO:0000256" key="9">
    <source>
        <dbReference type="ARBA" id="ARBA00023136"/>
    </source>
</evidence>
<comment type="subcellular location">
    <subcellularLocation>
        <location evidence="1 11">Cell outer membrane</location>
        <topology evidence="1 11">Multi-pass membrane protein</topology>
    </subcellularLocation>
</comment>
<keyword evidence="6" id="KW-0408">Iron</keyword>
<name>A0A7W9AFQ4_9SPHN</name>
<dbReference type="PANTHER" id="PTHR32552">
    <property type="entry name" value="FERRICHROME IRON RECEPTOR-RELATED"/>
    <property type="match status" value="1"/>
</dbReference>
<organism evidence="16 17">
    <name type="scientific">Sphingobium boeckii</name>
    <dbReference type="NCBI Taxonomy" id="1082345"/>
    <lineage>
        <taxon>Bacteria</taxon>
        <taxon>Pseudomonadati</taxon>
        <taxon>Pseudomonadota</taxon>
        <taxon>Alphaproteobacteria</taxon>
        <taxon>Sphingomonadales</taxon>
        <taxon>Sphingomonadaceae</taxon>
        <taxon>Sphingobium</taxon>
    </lineage>
</organism>
<evidence type="ECO:0000256" key="8">
    <source>
        <dbReference type="ARBA" id="ARBA00023077"/>
    </source>
</evidence>
<dbReference type="Pfam" id="PF00593">
    <property type="entry name" value="TonB_dep_Rec_b-barrel"/>
    <property type="match status" value="1"/>
</dbReference>
<comment type="caution">
    <text evidence="16">The sequence shown here is derived from an EMBL/GenBank/DDBJ whole genome shotgun (WGS) entry which is preliminary data.</text>
</comment>
<comment type="similarity">
    <text evidence="11 12">Belongs to the TonB-dependent receptor family.</text>
</comment>
<evidence type="ECO:0000256" key="7">
    <source>
        <dbReference type="ARBA" id="ARBA00023065"/>
    </source>
</evidence>
<gene>
    <name evidence="16" type="ORF">FHS49_000826</name>
</gene>
<feature type="domain" description="TonB-dependent receptor plug" evidence="15">
    <location>
        <begin position="56"/>
        <end position="169"/>
    </location>
</feature>
<dbReference type="InterPro" id="IPR039426">
    <property type="entry name" value="TonB-dep_rcpt-like"/>
</dbReference>
<dbReference type="InterPro" id="IPR000531">
    <property type="entry name" value="Beta-barrel_TonB"/>
</dbReference>
<dbReference type="InterPro" id="IPR036942">
    <property type="entry name" value="Beta-barrel_TonB_sf"/>
</dbReference>
<keyword evidence="9 11" id="KW-0472">Membrane</keyword>
<keyword evidence="5 11" id="KW-0812">Transmembrane</keyword>